<protein>
    <recommendedName>
        <fullName evidence="8 9">Outer membrane protein assembly factor BamA</fullName>
    </recommendedName>
</protein>
<feature type="domain" description="POTRA" evidence="11">
    <location>
        <begin position="383"/>
        <end position="457"/>
    </location>
</feature>
<keyword evidence="4 8" id="KW-0732">Signal</keyword>
<dbReference type="Pfam" id="PF07244">
    <property type="entry name" value="POTRA"/>
    <property type="match status" value="4"/>
</dbReference>
<dbReference type="PANTHER" id="PTHR12815">
    <property type="entry name" value="SORTING AND ASSEMBLY MACHINERY SAMM50 PROTEIN FAMILY MEMBER"/>
    <property type="match status" value="1"/>
</dbReference>
<sequence length="900" mass="99980">MIAPAAVAQTAPGDAAQSPAGQESTAPTPPPSQPAGPGQPRGAGAELPPPPAAPAAPSVTRQIHSLTVTGSQRLEQETVLSYTSLRVGENYDDEKLDQALHDLLSTELFADVTIAGVETGDIVIRVRENPVINRIVLEGNHRIKDDKITPEIRLAPRQIFTRSRARADVARIIELYRRQGRYAASVDPQIVQLDQNRVDVVFVINEGPRSRVRTINIIGNEHFGDGRLIREMATREHRWWNIFSSADTYDPDRLAFDQQKLRQFYLTQGYADFRVQSAVAELTPDRRDFIITYVIDEGQRYRFGPVTVDSDIRDLDAASMQRRLPMHEGDWYNAKQVEDTVDSLNQLSGLFGYAFSDVRPQFHRDAEHRTMGVNFHVAETPRVYVERVDISGNTTTRDKVIRREFRLAEGDPFSSVQVRRSRDRIQSLGFFQDNLEIRQEQGTTPDRIVLGVDVQERATGQLQLSAGYSSLERFLINAAITQRNFMGRGQEVRAQVNWSSYSKSVEFGFTEPYLFDRNLALGFDLFRRDLNAFNFIGNSRQTTYGQISTGGQVRLGVPLTETINLALRYGLTYDQITLNQNVYFSDPDGTGPLPPVCDPLLAGRYLCDVIGNRVTSSVGYSLLYSTLNNYIHPTRGARLLFSQDFAGVGGDTRYLRTVVRGAKYWNVFNNFIFSISLEGGYIRALQKADSPDDDPVRLTDRFFLGSPQIRGFDIRGVGPRIQRRQYQVDADGNAVLDSNGNPLFVTGNNNILDDAIGGRAYYLGRAELEIPLGAGARDLGLRPSIFADIGAVFGVRRPALQDVAPGSPLTQIECTAADGTVQLVPPSAGSCPTNFTLTRNPVTPFREVFLGDTPRPRISVGFGVNWNSPFGPFRIDIARALVSAPGDDTKLITFNVGTAF</sequence>
<comment type="similarity">
    <text evidence="8">Belongs to the BamA family.</text>
</comment>
<dbReference type="InterPro" id="IPR023707">
    <property type="entry name" value="OM_assembly_BamA"/>
</dbReference>
<keyword evidence="7 8" id="KW-0998">Cell outer membrane</keyword>
<dbReference type="Pfam" id="PF01103">
    <property type="entry name" value="Omp85"/>
    <property type="match status" value="1"/>
</dbReference>
<evidence type="ECO:0000256" key="4">
    <source>
        <dbReference type="ARBA" id="ARBA00022729"/>
    </source>
</evidence>
<evidence type="ECO:0000313" key="12">
    <source>
        <dbReference type="EMBL" id="TXC65062.1"/>
    </source>
</evidence>
<evidence type="ECO:0000313" key="13">
    <source>
        <dbReference type="Proteomes" id="UP000321249"/>
    </source>
</evidence>
<dbReference type="Proteomes" id="UP000321249">
    <property type="component" value="Unassembled WGS sequence"/>
</dbReference>
<evidence type="ECO:0000256" key="6">
    <source>
        <dbReference type="ARBA" id="ARBA00023136"/>
    </source>
</evidence>
<dbReference type="EMBL" id="VOQQ01000001">
    <property type="protein sequence ID" value="TXC65062.1"/>
    <property type="molecule type" value="Genomic_DNA"/>
</dbReference>
<evidence type="ECO:0000256" key="10">
    <source>
        <dbReference type="SAM" id="MobiDB-lite"/>
    </source>
</evidence>
<dbReference type="PIRSF" id="PIRSF006076">
    <property type="entry name" value="OM_assembly_OMP85"/>
    <property type="match status" value="1"/>
</dbReference>
<feature type="domain" description="POTRA" evidence="11">
    <location>
        <begin position="130"/>
        <end position="207"/>
    </location>
</feature>
<dbReference type="Gene3D" id="3.10.20.310">
    <property type="entry name" value="membrane protein fhac"/>
    <property type="match status" value="5"/>
</dbReference>
<feature type="domain" description="POTRA" evidence="11">
    <location>
        <begin position="210"/>
        <end position="298"/>
    </location>
</feature>
<reference evidence="12 13" key="1">
    <citation type="journal article" date="2015" name="J. Microbiol.">
        <title>Sphingosinicella ginsenosidimutans sp. nov., with ginsenoside converting activity.</title>
        <authorList>
            <person name="Kim J.K."/>
            <person name="Kang M.S."/>
            <person name="Park S.C."/>
            <person name="Kim K.M."/>
            <person name="Choi K."/>
            <person name="Yoon M.H."/>
            <person name="Im W.T."/>
        </authorList>
    </citation>
    <scope>NUCLEOTIDE SEQUENCE [LARGE SCALE GENOMIC DNA]</scope>
    <source>
        <strain evidence="12 13">BS-11</strain>
    </source>
</reference>
<keyword evidence="13" id="KW-1185">Reference proteome</keyword>
<organism evidence="12 13">
    <name type="scientific">Allosphingosinicella ginsenosidimutans</name>
    <dbReference type="NCBI Taxonomy" id="1176539"/>
    <lineage>
        <taxon>Bacteria</taxon>
        <taxon>Pseudomonadati</taxon>
        <taxon>Pseudomonadota</taxon>
        <taxon>Alphaproteobacteria</taxon>
        <taxon>Sphingomonadales</taxon>
        <taxon>Sphingomonadaceae</taxon>
        <taxon>Allosphingosinicella</taxon>
    </lineage>
</organism>
<dbReference type="PROSITE" id="PS51779">
    <property type="entry name" value="POTRA"/>
    <property type="match status" value="4"/>
</dbReference>
<dbReference type="InterPro" id="IPR000184">
    <property type="entry name" value="Bac_surfAg_D15"/>
</dbReference>
<dbReference type="HAMAP" id="MF_01430">
    <property type="entry name" value="OM_assembly_BamA"/>
    <property type="match status" value="1"/>
</dbReference>
<comment type="function">
    <text evidence="8">Part of the outer membrane protein assembly complex, which is involved in assembly and insertion of beta-barrel proteins into the outer membrane.</text>
</comment>
<keyword evidence="5 8" id="KW-0677">Repeat</keyword>
<dbReference type="InterPro" id="IPR010827">
    <property type="entry name" value="BamA/TamA_POTRA"/>
</dbReference>
<dbReference type="InterPro" id="IPR034746">
    <property type="entry name" value="POTRA"/>
</dbReference>
<dbReference type="GO" id="GO:0043165">
    <property type="term" value="P:Gram-negative-bacterium-type cell outer membrane assembly"/>
    <property type="evidence" value="ECO:0007669"/>
    <property type="project" value="UniProtKB-UniRule"/>
</dbReference>
<feature type="region of interest" description="Disordered" evidence="10">
    <location>
        <begin position="1"/>
        <end position="59"/>
    </location>
</feature>
<comment type="subunit">
    <text evidence="8">Part of the Bam complex.</text>
</comment>
<dbReference type="InterPro" id="IPR039910">
    <property type="entry name" value="D15-like"/>
</dbReference>
<feature type="domain" description="POTRA" evidence="11">
    <location>
        <begin position="61"/>
        <end position="129"/>
    </location>
</feature>
<comment type="subcellular location">
    <subcellularLocation>
        <location evidence="8">Cell outer membrane</location>
    </subcellularLocation>
    <subcellularLocation>
        <location evidence="1">Membrane</location>
    </subcellularLocation>
</comment>
<dbReference type="GO" id="GO:0009279">
    <property type="term" value="C:cell outer membrane"/>
    <property type="evidence" value="ECO:0007669"/>
    <property type="project" value="UniProtKB-SubCell"/>
</dbReference>
<name>A0A5C6TXA6_9SPHN</name>
<dbReference type="PANTHER" id="PTHR12815:SF23">
    <property type="entry name" value="OUTER MEMBRANE PROTEIN ASSEMBLY FACTOR BAMA"/>
    <property type="match status" value="1"/>
</dbReference>
<keyword evidence="2 8" id="KW-1134">Transmembrane beta strand</keyword>
<gene>
    <name evidence="8 12" type="primary">bamA</name>
    <name evidence="12" type="ORF">FRZ32_12690</name>
</gene>
<evidence type="ECO:0000256" key="1">
    <source>
        <dbReference type="ARBA" id="ARBA00004370"/>
    </source>
</evidence>
<evidence type="ECO:0000256" key="3">
    <source>
        <dbReference type="ARBA" id="ARBA00022692"/>
    </source>
</evidence>
<evidence type="ECO:0000256" key="2">
    <source>
        <dbReference type="ARBA" id="ARBA00022452"/>
    </source>
</evidence>
<dbReference type="OrthoDB" id="9803054at2"/>
<dbReference type="Gene3D" id="2.40.160.50">
    <property type="entry name" value="membrane protein fhac: a member of the omp85/tpsb transporter family"/>
    <property type="match status" value="1"/>
</dbReference>
<feature type="compositionally biased region" description="Low complexity" evidence="10">
    <location>
        <begin position="35"/>
        <end position="45"/>
    </location>
</feature>
<comment type="caution">
    <text evidence="12">The sequence shown here is derived from an EMBL/GenBank/DDBJ whole genome shotgun (WGS) entry which is preliminary data.</text>
</comment>
<evidence type="ECO:0000259" key="11">
    <source>
        <dbReference type="PROSITE" id="PS51779"/>
    </source>
</evidence>
<keyword evidence="3 8" id="KW-0812">Transmembrane</keyword>
<evidence type="ECO:0000256" key="5">
    <source>
        <dbReference type="ARBA" id="ARBA00022737"/>
    </source>
</evidence>
<evidence type="ECO:0000256" key="9">
    <source>
        <dbReference type="NCBIfam" id="TIGR03303"/>
    </source>
</evidence>
<dbReference type="NCBIfam" id="TIGR03303">
    <property type="entry name" value="OM_YaeT"/>
    <property type="match status" value="1"/>
</dbReference>
<dbReference type="AlphaFoldDB" id="A0A5C6TXA6"/>
<keyword evidence="6 8" id="KW-0472">Membrane</keyword>
<evidence type="ECO:0000256" key="7">
    <source>
        <dbReference type="ARBA" id="ARBA00023237"/>
    </source>
</evidence>
<dbReference type="GO" id="GO:0051205">
    <property type="term" value="P:protein insertion into membrane"/>
    <property type="evidence" value="ECO:0007669"/>
    <property type="project" value="UniProtKB-UniRule"/>
</dbReference>
<evidence type="ECO:0000256" key="8">
    <source>
        <dbReference type="HAMAP-Rule" id="MF_01430"/>
    </source>
</evidence>
<proteinExistence type="inferred from homology"/>
<accession>A0A5C6TXA6</accession>